<dbReference type="OrthoDB" id="249703at2759"/>
<dbReference type="PROSITE" id="PS50404">
    <property type="entry name" value="GST_NTER"/>
    <property type="match status" value="1"/>
</dbReference>
<evidence type="ECO:0000256" key="1">
    <source>
        <dbReference type="ARBA" id="ARBA00007409"/>
    </source>
</evidence>
<dbReference type="Gene3D" id="3.40.30.10">
    <property type="entry name" value="Glutaredoxin"/>
    <property type="match status" value="1"/>
</dbReference>
<dbReference type="GO" id="GO:0005634">
    <property type="term" value="C:nucleus"/>
    <property type="evidence" value="ECO:0007669"/>
    <property type="project" value="TreeGrafter"/>
</dbReference>
<proteinExistence type="inferred from homology"/>
<evidence type="ECO:0000259" key="2">
    <source>
        <dbReference type="PROSITE" id="PS50404"/>
    </source>
</evidence>
<accession>A0A6A6S3A4</accession>
<comment type="similarity">
    <text evidence="1">Belongs to the GST superfamily.</text>
</comment>
<evidence type="ECO:0000313" key="4">
    <source>
        <dbReference type="Proteomes" id="UP000799753"/>
    </source>
</evidence>
<dbReference type="InterPro" id="IPR036249">
    <property type="entry name" value="Thioredoxin-like_sf"/>
</dbReference>
<protein>
    <recommendedName>
        <fullName evidence="2">GST N-terminal domain-containing protein</fullName>
    </recommendedName>
</protein>
<dbReference type="PANTHER" id="PTHR43986:SF1">
    <property type="entry name" value="ELONGATION FACTOR 1-GAMMA"/>
    <property type="match status" value="1"/>
</dbReference>
<dbReference type="InterPro" id="IPR050802">
    <property type="entry name" value="EF-GSTs"/>
</dbReference>
<name>A0A6A6S3A4_9PLEO</name>
<reference evidence="3" key="1">
    <citation type="journal article" date="2020" name="Stud. Mycol.">
        <title>101 Dothideomycetes genomes: a test case for predicting lifestyles and emergence of pathogens.</title>
        <authorList>
            <person name="Haridas S."/>
            <person name="Albert R."/>
            <person name="Binder M."/>
            <person name="Bloem J."/>
            <person name="Labutti K."/>
            <person name="Salamov A."/>
            <person name="Andreopoulos B."/>
            <person name="Baker S."/>
            <person name="Barry K."/>
            <person name="Bills G."/>
            <person name="Bluhm B."/>
            <person name="Cannon C."/>
            <person name="Castanera R."/>
            <person name="Culley D."/>
            <person name="Daum C."/>
            <person name="Ezra D."/>
            <person name="Gonzalez J."/>
            <person name="Henrissat B."/>
            <person name="Kuo A."/>
            <person name="Liang C."/>
            <person name="Lipzen A."/>
            <person name="Lutzoni F."/>
            <person name="Magnuson J."/>
            <person name="Mondo S."/>
            <person name="Nolan M."/>
            <person name="Ohm R."/>
            <person name="Pangilinan J."/>
            <person name="Park H.-J."/>
            <person name="Ramirez L."/>
            <person name="Alfaro M."/>
            <person name="Sun H."/>
            <person name="Tritt A."/>
            <person name="Yoshinaga Y."/>
            <person name="Zwiers L.-H."/>
            <person name="Turgeon B."/>
            <person name="Goodwin S."/>
            <person name="Spatafora J."/>
            <person name="Crous P."/>
            <person name="Grigoriev I."/>
        </authorList>
    </citation>
    <scope>NUCLEOTIDE SEQUENCE</scope>
    <source>
        <strain evidence="3">CBS 473.64</strain>
    </source>
</reference>
<dbReference type="EMBL" id="MU006782">
    <property type="protein sequence ID" value="KAF2642035.1"/>
    <property type="molecule type" value="Genomic_DNA"/>
</dbReference>
<dbReference type="FunFam" id="3.40.30.10:FF:000142">
    <property type="entry name" value="Elongation factor 1 gamma"/>
    <property type="match status" value="1"/>
</dbReference>
<dbReference type="SUPFAM" id="SSF52833">
    <property type="entry name" value="Thioredoxin-like"/>
    <property type="match status" value="1"/>
</dbReference>
<keyword evidence="4" id="KW-1185">Reference proteome</keyword>
<evidence type="ECO:0000313" key="3">
    <source>
        <dbReference type="EMBL" id="KAF2642035.1"/>
    </source>
</evidence>
<dbReference type="InterPro" id="IPR004045">
    <property type="entry name" value="Glutathione_S-Trfase_N"/>
</dbReference>
<dbReference type="Pfam" id="PF02798">
    <property type="entry name" value="GST_N"/>
    <property type="match status" value="1"/>
</dbReference>
<dbReference type="GO" id="GO:0005737">
    <property type="term" value="C:cytoplasm"/>
    <property type="evidence" value="ECO:0007669"/>
    <property type="project" value="TreeGrafter"/>
</dbReference>
<sequence>MVFGKLYSYAGNPRTTSLLAVAKENGLELEVVDTEPGKGVSTEYLKLNKLGKVPTFEGSDGYVLSEAIAIAVYFIPV</sequence>
<dbReference type="AlphaFoldDB" id="A0A6A6S3A4"/>
<feature type="domain" description="GST N-terminal" evidence="2">
    <location>
        <begin position="2"/>
        <end position="77"/>
    </location>
</feature>
<dbReference type="PANTHER" id="PTHR43986">
    <property type="entry name" value="ELONGATION FACTOR 1-GAMMA"/>
    <property type="match status" value="1"/>
</dbReference>
<gene>
    <name evidence="3" type="ORF">P280DRAFT_291105</name>
</gene>
<dbReference type="CDD" id="cd03044">
    <property type="entry name" value="GST_N_EF1Bgamma"/>
    <property type="match status" value="1"/>
</dbReference>
<dbReference type="Proteomes" id="UP000799753">
    <property type="component" value="Unassembled WGS sequence"/>
</dbReference>
<organism evidence="3 4">
    <name type="scientific">Massarina eburnea CBS 473.64</name>
    <dbReference type="NCBI Taxonomy" id="1395130"/>
    <lineage>
        <taxon>Eukaryota</taxon>
        <taxon>Fungi</taxon>
        <taxon>Dikarya</taxon>
        <taxon>Ascomycota</taxon>
        <taxon>Pezizomycotina</taxon>
        <taxon>Dothideomycetes</taxon>
        <taxon>Pleosporomycetidae</taxon>
        <taxon>Pleosporales</taxon>
        <taxon>Massarineae</taxon>
        <taxon>Massarinaceae</taxon>
        <taxon>Massarina</taxon>
    </lineage>
</organism>